<feature type="transmembrane region" description="Helical" evidence="8">
    <location>
        <begin position="270"/>
        <end position="290"/>
    </location>
</feature>
<sequence>MKSITKLGLGLCVIFGSLPLAVAAELYYLLWRKKNQQQTQTHKKRSNFSHILQFCRGPTSSSAVHEPQSKDLWLKKPFAEENMGSFPRFLFTIAEETREDLESEDGGFNLGDLLHILETPFLTPAASPAFGGEWKGEKAMAFSKNIPILVLRLVALAATVSATAVMVTSSDSATVFNMKFEAKYSNTPTFKYFVLMNAIAAGYTLILLFFPSKSSYGHFILVLDLLILVLLDSSISACLAIGQVGKKGNSHAGWLPICDQVPKFCDRVTGAMIAGFAALLAYFLILLYSIHNRKKKIYVVNFELQKQVSAMSSNLVLNPFLSNSAIGESTKPPKILSCVGPSLRIRCSSEYSVATEVSGKSASLTGGAYDFGRATTSLTQKLLSSPKKVTLVRHGYSTWNKEGRVQGSSNLSVLTEEGIEQARKCRTALSEMHFDQCFSSPISRAKSTAEILWQGKEQPLIYLDSLKEAHLYFLEGLTNGLSHIASFDLP</sequence>
<keyword evidence="11" id="KW-1185">Reference proteome</keyword>
<organism evidence="10">
    <name type="scientific">Salvia splendens</name>
    <name type="common">Scarlet sage</name>
    <dbReference type="NCBI Taxonomy" id="180675"/>
    <lineage>
        <taxon>Eukaryota</taxon>
        <taxon>Viridiplantae</taxon>
        <taxon>Streptophyta</taxon>
        <taxon>Embryophyta</taxon>
        <taxon>Tracheophyta</taxon>
        <taxon>Spermatophyta</taxon>
        <taxon>Magnoliopsida</taxon>
        <taxon>eudicotyledons</taxon>
        <taxon>Gunneridae</taxon>
        <taxon>Pentapetalae</taxon>
        <taxon>asterids</taxon>
        <taxon>lamiids</taxon>
        <taxon>Lamiales</taxon>
        <taxon>Lamiaceae</taxon>
        <taxon>Nepetoideae</taxon>
        <taxon>Mentheae</taxon>
        <taxon>Salviinae</taxon>
        <taxon>Salvia</taxon>
        <taxon>Salvia subgen. Calosphace</taxon>
        <taxon>core Calosphace</taxon>
    </lineage>
</organism>
<dbReference type="Gene3D" id="3.40.50.1240">
    <property type="entry name" value="Phosphoglycerate mutase-like"/>
    <property type="match status" value="1"/>
</dbReference>
<evidence type="ECO:0000256" key="3">
    <source>
        <dbReference type="ARBA" id="ARBA00022475"/>
    </source>
</evidence>
<feature type="transmembrane region" description="Helical" evidence="8">
    <location>
        <begin position="149"/>
        <end position="169"/>
    </location>
</feature>
<keyword evidence="6 8" id="KW-0472">Membrane</keyword>
<comment type="similarity">
    <text evidence="2 8">Belongs to the Casparian strip membrane proteins (CASP) family.</text>
</comment>
<dbReference type="EMBL" id="PNBA02000008">
    <property type="protein sequence ID" value="KAG6416593.1"/>
    <property type="molecule type" value="Genomic_DNA"/>
</dbReference>
<name>A0A8X8ZTR9_SALSN</name>
<keyword evidence="3 8" id="KW-1003">Cell membrane</keyword>
<evidence type="ECO:0000256" key="5">
    <source>
        <dbReference type="ARBA" id="ARBA00022989"/>
    </source>
</evidence>
<accession>A0A8X8ZTR9</accession>
<dbReference type="InterPro" id="IPR006459">
    <property type="entry name" value="CASP/CASPL"/>
</dbReference>
<dbReference type="SMART" id="SM00855">
    <property type="entry name" value="PGAM"/>
    <property type="match status" value="1"/>
</dbReference>
<evidence type="ECO:0000259" key="9">
    <source>
        <dbReference type="Pfam" id="PF04535"/>
    </source>
</evidence>
<dbReference type="CDD" id="cd07067">
    <property type="entry name" value="HP_PGM_like"/>
    <property type="match status" value="1"/>
</dbReference>
<dbReference type="SUPFAM" id="SSF53254">
    <property type="entry name" value="Phosphoglycerate mutase-like"/>
    <property type="match status" value="1"/>
</dbReference>
<reference evidence="10" key="2">
    <citation type="submission" date="2020-08" db="EMBL/GenBank/DDBJ databases">
        <title>Plant Genome Project.</title>
        <authorList>
            <person name="Zhang R.-G."/>
        </authorList>
    </citation>
    <scope>NUCLEOTIDE SEQUENCE</scope>
    <source>
        <strain evidence="10">Huo1</strain>
        <tissue evidence="10">Leaf</tissue>
    </source>
</reference>
<comment type="caution">
    <text evidence="10">The sequence shown here is derived from an EMBL/GenBank/DDBJ whole genome shotgun (WGS) entry which is preliminary data.</text>
</comment>
<dbReference type="PANTHER" id="PTHR34054:SF2">
    <property type="entry name" value="EXPRESSED PROTEIN"/>
    <property type="match status" value="1"/>
</dbReference>
<proteinExistence type="inferred from homology"/>
<dbReference type="InterPro" id="IPR045884">
    <property type="entry name" value="At5g59350-like"/>
</dbReference>
<dbReference type="InterPro" id="IPR029033">
    <property type="entry name" value="His_PPase_superfam"/>
</dbReference>
<comment type="subcellular location">
    <subcellularLocation>
        <location evidence="1 8">Cell membrane</location>
        <topology evidence="1 8">Multi-pass membrane protein</topology>
    </subcellularLocation>
</comment>
<evidence type="ECO:0000256" key="6">
    <source>
        <dbReference type="ARBA" id="ARBA00023136"/>
    </source>
</evidence>
<protein>
    <recommendedName>
        <fullName evidence="8">CASP-like protein</fullName>
    </recommendedName>
</protein>
<evidence type="ECO:0000313" key="10">
    <source>
        <dbReference type="EMBL" id="KAG6416593.1"/>
    </source>
</evidence>
<evidence type="ECO:0000313" key="11">
    <source>
        <dbReference type="Proteomes" id="UP000298416"/>
    </source>
</evidence>
<dbReference type="NCBIfam" id="TIGR01569">
    <property type="entry name" value="A_tha_TIGR01569"/>
    <property type="match status" value="1"/>
</dbReference>
<evidence type="ECO:0000256" key="8">
    <source>
        <dbReference type="RuleBase" id="RU361233"/>
    </source>
</evidence>
<reference evidence="10" key="1">
    <citation type="submission" date="2018-01" db="EMBL/GenBank/DDBJ databases">
        <authorList>
            <person name="Mao J.F."/>
        </authorList>
    </citation>
    <scope>NUCLEOTIDE SEQUENCE</scope>
    <source>
        <strain evidence="10">Huo1</strain>
        <tissue evidence="10">Leaf</tissue>
    </source>
</reference>
<feature type="transmembrane region" description="Helical" evidence="8">
    <location>
        <begin position="190"/>
        <end position="210"/>
    </location>
</feature>
<feature type="binding site" evidence="7">
    <location>
        <begin position="393"/>
        <end position="400"/>
    </location>
    <ligand>
        <name>substrate</name>
    </ligand>
</feature>
<dbReference type="Pfam" id="PF04535">
    <property type="entry name" value="CASP_dom"/>
    <property type="match status" value="1"/>
</dbReference>
<dbReference type="InterPro" id="IPR013078">
    <property type="entry name" value="His_Pase_superF_clade-1"/>
</dbReference>
<dbReference type="Proteomes" id="UP000298416">
    <property type="component" value="Unassembled WGS sequence"/>
</dbReference>
<dbReference type="GO" id="GO:0005886">
    <property type="term" value="C:plasma membrane"/>
    <property type="evidence" value="ECO:0007669"/>
    <property type="project" value="UniProtKB-SubCell"/>
</dbReference>
<feature type="transmembrane region" description="Helical" evidence="8">
    <location>
        <begin position="216"/>
        <end position="241"/>
    </location>
</feature>
<feature type="domain" description="Casparian strip membrane protein" evidence="9">
    <location>
        <begin position="149"/>
        <end position="280"/>
    </location>
</feature>
<evidence type="ECO:0000256" key="2">
    <source>
        <dbReference type="ARBA" id="ARBA00007651"/>
    </source>
</evidence>
<evidence type="ECO:0000256" key="4">
    <source>
        <dbReference type="ARBA" id="ARBA00022692"/>
    </source>
</evidence>
<keyword evidence="4 8" id="KW-0812">Transmembrane</keyword>
<feature type="binding site" evidence="7">
    <location>
        <position position="444"/>
    </location>
    <ligand>
        <name>substrate</name>
    </ligand>
</feature>
<dbReference type="PANTHER" id="PTHR34054">
    <property type="entry name" value="EXPRESSED PROTEIN"/>
    <property type="match status" value="1"/>
</dbReference>
<dbReference type="InterPro" id="IPR006702">
    <property type="entry name" value="CASP_dom"/>
</dbReference>
<evidence type="ECO:0000256" key="7">
    <source>
        <dbReference type="PIRSR" id="PIRSR613078-2"/>
    </source>
</evidence>
<keyword evidence="5 8" id="KW-1133">Transmembrane helix</keyword>
<comment type="subunit">
    <text evidence="8">Homodimer and heterodimers.</text>
</comment>
<dbReference type="Pfam" id="PF00300">
    <property type="entry name" value="His_Phos_1"/>
    <property type="match status" value="1"/>
</dbReference>
<gene>
    <name evidence="10" type="ORF">SASPL_124026</name>
</gene>
<evidence type="ECO:0000256" key="1">
    <source>
        <dbReference type="ARBA" id="ARBA00004651"/>
    </source>
</evidence>
<dbReference type="AlphaFoldDB" id="A0A8X8ZTR9"/>